<organism evidence="2 3">
    <name type="scientific">Vibrio tapetis subsp. tapetis</name>
    <dbReference type="NCBI Taxonomy" id="1671868"/>
    <lineage>
        <taxon>Bacteria</taxon>
        <taxon>Pseudomonadati</taxon>
        <taxon>Pseudomonadota</taxon>
        <taxon>Gammaproteobacteria</taxon>
        <taxon>Vibrionales</taxon>
        <taxon>Vibrionaceae</taxon>
        <taxon>Vibrio</taxon>
    </lineage>
</organism>
<evidence type="ECO:0000313" key="2">
    <source>
        <dbReference type="EMBL" id="SON49950.1"/>
    </source>
</evidence>
<dbReference type="KEGG" id="vta:A1971"/>
<feature type="transmembrane region" description="Helical" evidence="1">
    <location>
        <begin position="26"/>
        <end position="49"/>
    </location>
</feature>
<dbReference type="Proteomes" id="UP000235828">
    <property type="component" value="Chromosome A"/>
</dbReference>
<protein>
    <recommendedName>
        <fullName evidence="4">Pilus assembly protein</fullName>
    </recommendedName>
</protein>
<keyword evidence="1" id="KW-0472">Membrane</keyword>
<proteinExistence type="predicted"/>
<evidence type="ECO:0000313" key="3">
    <source>
        <dbReference type="Proteomes" id="UP000235828"/>
    </source>
</evidence>
<dbReference type="EMBL" id="LT960611">
    <property type="protein sequence ID" value="SON49950.1"/>
    <property type="molecule type" value="Genomic_DNA"/>
</dbReference>
<reference evidence="2 3" key="1">
    <citation type="submission" date="2017-10" db="EMBL/GenBank/DDBJ databases">
        <authorList>
            <person name="Banno H."/>
            <person name="Chua N.-H."/>
        </authorList>
    </citation>
    <scope>NUCLEOTIDE SEQUENCE [LARGE SCALE GENOMIC DNA]</scope>
    <source>
        <strain evidence="2">Vibrio tapetis CECT4600</strain>
    </source>
</reference>
<keyword evidence="1" id="KW-1133">Transmembrane helix</keyword>
<keyword evidence="1" id="KW-0812">Transmembrane</keyword>
<sequence length="231" mass="25872">MVMINDNFPSRFSLNTMSNRHKQRGVIMIELVLYVSIVMGLMIAAVDILRYVHFQDRLHLVVSTVGPLAADIPPDSSNNVRFEQQLCGVSQQNLKHDDCPESEVTKALLKIALETMGLENSERFAMRLEFISDSNNASSKEFAKTNTLGGGSCELYPNVPGGIRLVKYLSNSSSTREVELKNRAHSQFIYVAVCYQPSGLMSVVKTLIDAPLFADSLSLRRYWYSGDRNEV</sequence>
<name>A0A2N8ZDI8_9VIBR</name>
<gene>
    <name evidence="2" type="ORF">VTAP4600_A1971</name>
</gene>
<accession>A0A2N8ZDI8</accession>
<evidence type="ECO:0008006" key="4">
    <source>
        <dbReference type="Google" id="ProtNLM"/>
    </source>
</evidence>
<keyword evidence="3" id="KW-1185">Reference proteome</keyword>
<dbReference type="AlphaFoldDB" id="A0A2N8ZDI8"/>
<evidence type="ECO:0000256" key="1">
    <source>
        <dbReference type="SAM" id="Phobius"/>
    </source>
</evidence>